<keyword evidence="2" id="KW-0456">Lyase</keyword>
<reference evidence="6" key="1">
    <citation type="journal article" date="2014" name="Genome Announc.">
        <title>Draft genome sequence of Weissella oryzae SG25T, isolated from fermented rice grains.</title>
        <authorList>
            <person name="Tanizawa Y."/>
            <person name="Fujisawa T."/>
            <person name="Mochizuki T."/>
            <person name="Kaminuma E."/>
            <person name="Suzuki Y."/>
            <person name="Nakamura Y."/>
            <person name="Tohno M."/>
        </authorList>
    </citation>
    <scope>NUCLEOTIDE SEQUENCE [LARGE SCALE GENOMIC DNA]</scope>
    <source>
        <strain evidence="6">DSM 25784 / JCM 18191 / LMG 30913 / SG25</strain>
    </source>
</reference>
<keyword evidence="5" id="KW-0645">Protease</keyword>
<comment type="similarity">
    <text evidence="3">Belongs to the peptidase C56 family. HSP31-like subfamily.</text>
</comment>
<evidence type="ECO:0000256" key="1">
    <source>
        <dbReference type="ARBA" id="ARBA00023016"/>
    </source>
</evidence>
<dbReference type="InterPro" id="IPR002818">
    <property type="entry name" value="DJ-1/PfpI"/>
</dbReference>
<dbReference type="PANTHER" id="PTHR48094:SF11">
    <property type="entry name" value="GLUTATHIONE-INDEPENDENT GLYOXALASE HSP31-RELATED"/>
    <property type="match status" value="1"/>
</dbReference>
<accession>A0A069CVK4</accession>
<dbReference type="EMBL" id="DF820499">
    <property type="protein sequence ID" value="GAK31790.1"/>
    <property type="molecule type" value="Genomic_DNA"/>
</dbReference>
<evidence type="ECO:0000256" key="3">
    <source>
        <dbReference type="ARBA" id="ARBA00038493"/>
    </source>
</evidence>
<organism evidence="5 6">
    <name type="scientific">Weissella oryzae (strain DSM 25784 / JCM 18191 / LMG 30913 / SG25)</name>
    <dbReference type="NCBI Taxonomy" id="1329250"/>
    <lineage>
        <taxon>Bacteria</taxon>
        <taxon>Bacillati</taxon>
        <taxon>Bacillota</taxon>
        <taxon>Bacilli</taxon>
        <taxon>Lactobacillales</taxon>
        <taxon>Lactobacillaceae</taxon>
        <taxon>Weissella</taxon>
    </lineage>
</organism>
<dbReference type="InterPro" id="IPR050325">
    <property type="entry name" value="Prot/Nucl_acid_deglycase"/>
</dbReference>
<dbReference type="GO" id="GO:0019243">
    <property type="term" value="P:methylglyoxal catabolic process to D-lactate via S-lactoyl-glutathione"/>
    <property type="evidence" value="ECO:0007669"/>
    <property type="project" value="TreeGrafter"/>
</dbReference>
<dbReference type="GO" id="GO:0005737">
    <property type="term" value="C:cytoplasm"/>
    <property type="evidence" value="ECO:0007669"/>
    <property type="project" value="TreeGrafter"/>
</dbReference>
<dbReference type="PANTHER" id="PTHR48094">
    <property type="entry name" value="PROTEIN/NUCLEIC ACID DEGLYCASE DJ-1-RELATED"/>
    <property type="match status" value="1"/>
</dbReference>
<dbReference type="Proteomes" id="UP000030643">
    <property type="component" value="Unassembled WGS sequence"/>
</dbReference>
<evidence type="ECO:0000256" key="2">
    <source>
        <dbReference type="ARBA" id="ARBA00023239"/>
    </source>
</evidence>
<dbReference type="AlphaFoldDB" id="A0A069CVK4"/>
<evidence type="ECO:0000259" key="4">
    <source>
        <dbReference type="Pfam" id="PF01965"/>
    </source>
</evidence>
<protein>
    <submittedName>
        <fullName evidence="5">Extracellular protease</fullName>
    </submittedName>
</protein>
<feature type="domain" description="DJ-1/PfpI" evidence="4">
    <location>
        <begin position="62"/>
        <end position="253"/>
    </location>
</feature>
<dbReference type="SUPFAM" id="SSF52317">
    <property type="entry name" value="Class I glutamine amidotransferase-like"/>
    <property type="match status" value="1"/>
</dbReference>
<proteinExistence type="inferred from homology"/>
<name>A0A069CVK4_WEIOS</name>
<keyword evidence="5" id="KW-0378">Hydrolase</keyword>
<dbReference type="CDD" id="cd03141">
    <property type="entry name" value="GATase1_Hsp31_like"/>
    <property type="match status" value="1"/>
</dbReference>
<evidence type="ECO:0000313" key="6">
    <source>
        <dbReference type="Proteomes" id="UP000030643"/>
    </source>
</evidence>
<gene>
    <name evidence="5" type="ORF">WOSG25_160050</name>
</gene>
<sequence length="260" mass="29463">MPIQYIHNLQVNHMYSLTDLEYHYQKKELERLILIMKKVLVVLTNISTYGNNDDATGLWVGEATEFVTELKKANIDVDYMSPLGGYVPIDPRSLKYANKEIYTMYRDPKFLTKALQNSLAPVEVNPNDYVAIYYTGGHGVMWDFPDNLQIAKIAEKIYANNGYISSVCHGIAGLFPLTNQDGSAFLTQKKVTGFTTSEEYLSGKFREVPFLNEKIVHEQSGIFMKKRAYKPYAVQDGRLITGQNPFSPKLVAELLIKALA</sequence>
<evidence type="ECO:0000313" key="5">
    <source>
        <dbReference type="EMBL" id="GAK31790.1"/>
    </source>
</evidence>
<dbReference type="GO" id="GO:0006508">
    <property type="term" value="P:proteolysis"/>
    <property type="evidence" value="ECO:0007669"/>
    <property type="project" value="UniProtKB-KW"/>
</dbReference>
<dbReference type="Gene3D" id="3.40.50.880">
    <property type="match status" value="1"/>
</dbReference>
<keyword evidence="6" id="KW-1185">Reference proteome</keyword>
<dbReference type="GO" id="GO:0008233">
    <property type="term" value="F:peptidase activity"/>
    <property type="evidence" value="ECO:0007669"/>
    <property type="project" value="UniProtKB-KW"/>
</dbReference>
<dbReference type="Pfam" id="PF01965">
    <property type="entry name" value="DJ-1_PfpI"/>
    <property type="match status" value="1"/>
</dbReference>
<dbReference type="InterPro" id="IPR029062">
    <property type="entry name" value="Class_I_gatase-like"/>
</dbReference>
<keyword evidence="1" id="KW-0346">Stress response</keyword>
<dbReference type="GO" id="GO:0019172">
    <property type="term" value="F:glyoxalase III activity"/>
    <property type="evidence" value="ECO:0007669"/>
    <property type="project" value="TreeGrafter"/>
</dbReference>
<dbReference type="STRING" id="1329250.WOSG25_160050"/>
<dbReference type="eggNOG" id="COG0693">
    <property type="taxonomic scope" value="Bacteria"/>
</dbReference>